<evidence type="ECO:0000256" key="1">
    <source>
        <dbReference type="SAM" id="SignalP"/>
    </source>
</evidence>
<dbReference type="Pfam" id="PF13472">
    <property type="entry name" value="Lipase_GDSL_2"/>
    <property type="match status" value="1"/>
</dbReference>
<evidence type="ECO:0000313" key="4">
    <source>
        <dbReference type="Proteomes" id="UP001292913"/>
    </source>
</evidence>
<comment type="caution">
    <text evidence="3">The sequence shown here is derived from an EMBL/GenBank/DDBJ whole genome shotgun (WGS) entry which is preliminary data.</text>
</comment>
<gene>
    <name evidence="3" type="ORF">QHG74_07925</name>
</gene>
<dbReference type="InterPro" id="IPR013830">
    <property type="entry name" value="SGNH_hydro"/>
</dbReference>
<keyword evidence="1" id="KW-0732">Signal</keyword>
<dbReference type="InterPro" id="IPR051532">
    <property type="entry name" value="Ester_Hydrolysis_Enzymes"/>
</dbReference>
<dbReference type="RefSeq" id="WP_217722046.1">
    <property type="nucleotide sequence ID" value="NZ_JARZAK010000004.1"/>
</dbReference>
<keyword evidence="3" id="KW-0378">Hydrolase</keyword>
<feature type="signal peptide" evidence="1">
    <location>
        <begin position="1"/>
        <end position="20"/>
    </location>
</feature>
<evidence type="ECO:0000313" key="3">
    <source>
        <dbReference type="EMBL" id="MDY7257643.1"/>
    </source>
</evidence>
<organism evidence="3 4">
    <name type="scientific">Bacteroides vicugnae</name>
    <dbReference type="NCBI Taxonomy" id="3037989"/>
    <lineage>
        <taxon>Bacteria</taxon>
        <taxon>Pseudomonadati</taxon>
        <taxon>Bacteroidota</taxon>
        <taxon>Bacteroidia</taxon>
        <taxon>Bacteroidales</taxon>
        <taxon>Bacteroidaceae</taxon>
        <taxon>Bacteroides</taxon>
    </lineage>
</organism>
<sequence>MKKIFVLIAAVCMTYTTAFAQTVKPFKEGERAVFLGNSITDGGHYHSYIWLYYMTRFPNMPLRILNGGIGGDTAYDMNKRLDGDIFPMKPSVLMVTFGMNDSGYFEYNGDNPKEFGEQKYQESIKNYQQMEKRFKDLPDTRIVMVGTSPYDETVQLKENVPFKTKNETIKRIVEYQKESAAKNNWEFTDLNAPMVALNQQNQQKDPAFTLCGSDRIHPDNDGHMVMAYLFLKAQGFVGKEVAEMEINANKKQAVKAENCTISNIKKNGKDLSFDYLAEALPYPLDTIARGWGQKKGQAEATKVIPFMDEMNREVLKVTGLKGDYKLLIDEEEIGIWSGDDLAKGINLAAESKTPQYQQALTVMHLNEYRWEIERTFREYAWCQFGFFQQQGLLFANDRKAIEIMDENVDKNVWLKGRRDMYSKMMLDPVREAREQEMEVLINKIYEVNKPVVRKILLRKI</sequence>
<dbReference type="CDD" id="cd01834">
    <property type="entry name" value="SGNH_hydrolase_like_2"/>
    <property type="match status" value="1"/>
</dbReference>
<accession>A0ABU5HN84</accession>
<keyword evidence="4" id="KW-1185">Reference proteome</keyword>
<protein>
    <submittedName>
        <fullName evidence="3">SGNH/GDSL hydrolase family protein</fullName>
        <ecNumber evidence="3">3.1.-.-</ecNumber>
    </submittedName>
</protein>
<feature type="domain" description="SGNH hydrolase-type esterase" evidence="2">
    <location>
        <begin position="34"/>
        <end position="223"/>
    </location>
</feature>
<reference evidence="3 4" key="1">
    <citation type="submission" date="2023-04" db="EMBL/GenBank/DDBJ databases">
        <title>Bacteroides pacosi sp. nov., isolated from the fecal material of an alpaca.</title>
        <authorList>
            <person name="Miller S."/>
            <person name="Hendry M."/>
            <person name="King J."/>
            <person name="Sankaranarayanan K."/>
            <person name="Lawson P.A."/>
        </authorList>
    </citation>
    <scope>NUCLEOTIDE SEQUENCE [LARGE SCALE GENOMIC DNA]</scope>
    <source>
        <strain evidence="3 4">A2-P53</strain>
    </source>
</reference>
<dbReference type="Proteomes" id="UP001292913">
    <property type="component" value="Unassembled WGS sequence"/>
</dbReference>
<proteinExistence type="predicted"/>
<feature type="chain" id="PRO_5046788156" evidence="1">
    <location>
        <begin position="21"/>
        <end position="460"/>
    </location>
</feature>
<evidence type="ECO:0000259" key="2">
    <source>
        <dbReference type="Pfam" id="PF13472"/>
    </source>
</evidence>
<dbReference type="EC" id="3.1.-.-" evidence="3"/>
<dbReference type="EMBL" id="JARZAK010000004">
    <property type="protein sequence ID" value="MDY7257643.1"/>
    <property type="molecule type" value="Genomic_DNA"/>
</dbReference>
<dbReference type="GO" id="GO:0016787">
    <property type="term" value="F:hydrolase activity"/>
    <property type="evidence" value="ECO:0007669"/>
    <property type="project" value="UniProtKB-KW"/>
</dbReference>
<name>A0ABU5HN84_9BACE</name>
<dbReference type="PANTHER" id="PTHR30383">
    <property type="entry name" value="THIOESTERASE 1/PROTEASE 1/LYSOPHOSPHOLIPASE L1"/>
    <property type="match status" value="1"/>
</dbReference>
<dbReference type="PANTHER" id="PTHR30383:SF5">
    <property type="entry name" value="SGNH HYDROLASE-TYPE ESTERASE DOMAIN-CONTAINING PROTEIN"/>
    <property type="match status" value="1"/>
</dbReference>